<name>A0A4Y2CNW8_ARAVE</name>
<reference evidence="1 2" key="1">
    <citation type="journal article" date="2019" name="Sci. Rep.">
        <title>Orb-weaving spider Araneus ventricosus genome elucidates the spidroin gene catalogue.</title>
        <authorList>
            <person name="Kono N."/>
            <person name="Nakamura H."/>
            <person name="Ohtoshi R."/>
            <person name="Moran D.A.P."/>
            <person name="Shinohara A."/>
            <person name="Yoshida Y."/>
            <person name="Fujiwara M."/>
            <person name="Mori M."/>
            <person name="Tomita M."/>
            <person name="Arakawa K."/>
        </authorList>
    </citation>
    <scope>NUCLEOTIDE SEQUENCE [LARGE SCALE GENOMIC DNA]</scope>
</reference>
<proteinExistence type="predicted"/>
<organism evidence="1 2">
    <name type="scientific">Araneus ventricosus</name>
    <name type="common">Orbweaver spider</name>
    <name type="synonym">Epeira ventricosa</name>
    <dbReference type="NCBI Taxonomy" id="182803"/>
    <lineage>
        <taxon>Eukaryota</taxon>
        <taxon>Metazoa</taxon>
        <taxon>Ecdysozoa</taxon>
        <taxon>Arthropoda</taxon>
        <taxon>Chelicerata</taxon>
        <taxon>Arachnida</taxon>
        <taxon>Araneae</taxon>
        <taxon>Araneomorphae</taxon>
        <taxon>Entelegynae</taxon>
        <taxon>Araneoidea</taxon>
        <taxon>Araneidae</taxon>
        <taxon>Araneus</taxon>
    </lineage>
</organism>
<protein>
    <submittedName>
        <fullName evidence="1">Uncharacterized protein</fullName>
    </submittedName>
</protein>
<evidence type="ECO:0000313" key="1">
    <source>
        <dbReference type="EMBL" id="GBM05015.1"/>
    </source>
</evidence>
<dbReference type="AlphaFoldDB" id="A0A4Y2CNW8"/>
<evidence type="ECO:0000313" key="2">
    <source>
        <dbReference type="Proteomes" id="UP000499080"/>
    </source>
</evidence>
<dbReference type="EMBL" id="BGPR01000210">
    <property type="protein sequence ID" value="GBM05015.1"/>
    <property type="molecule type" value="Genomic_DNA"/>
</dbReference>
<accession>A0A4Y2CNW8</accession>
<sequence>MYAFARVQDACGHAPSGQEASSYLLFTHPDCATLREQSLTFAGMRSLHYTDSGRERIRNRVIVPHFLTLAVDQMYSKLNAEGPEEITYVCGPPLAFRHSPVKKTLSNRIHDRSTFADVELHSSCIFSHHTKRMLSASLDIHYDPVLSQKQLQAELSYPALSYLTFLSSEAHRLRNFRKNPGYQDLAWGQPYLTHLHDSFTIFFFFCALGVPLSCTLQCPSHLPAMSDNSTATLQICRFAFAVSVFLVLYPI</sequence>
<dbReference type="Proteomes" id="UP000499080">
    <property type="component" value="Unassembled WGS sequence"/>
</dbReference>
<keyword evidence="2" id="KW-1185">Reference proteome</keyword>
<gene>
    <name evidence="1" type="ORF">AVEN_60214_1</name>
</gene>
<comment type="caution">
    <text evidence="1">The sequence shown here is derived from an EMBL/GenBank/DDBJ whole genome shotgun (WGS) entry which is preliminary data.</text>
</comment>